<reference evidence="3" key="2">
    <citation type="submission" date="2025-09" db="UniProtKB">
        <authorList>
            <consortium name="Ensembl"/>
        </authorList>
    </citation>
    <scope>IDENTIFICATION</scope>
</reference>
<feature type="compositionally biased region" description="Basic residues" evidence="1">
    <location>
        <begin position="620"/>
        <end position="636"/>
    </location>
</feature>
<dbReference type="Gene3D" id="1.10.555.10">
    <property type="entry name" value="Rho GTPase activation protein"/>
    <property type="match status" value="1"/>
</dbReference>
<dbReference type="PANTHER" id="PTHR15670">
    <property type="entry name" value="RHO GTPASE ACTIVATING PROTEIN 11A"/>
    <property type="match status" value="1"/>
</dbReference>
<dbReference type="GO" id="GO:0007165">
    <property type="term" value="P:signal transduction"/>
    <property type="evidence" value="ECO:0007669"/>
    <property type="project" value="InterPro"/>
</dbReference>
<feature type="region of interest" description="Disordered" evidence="1">
    <location>
        <begin position="600"/>
        <end position="636"/>
    </location>
</feature>
<organism evidence="3 4">
    <name type="scientific">Sinocyclocheilus rhinocerous</name>
    <dbReference type="NCBI Taxonomy" id="307959"/>
    <lineage>
        <taxon>Eukaryota</taxon>
        <taxon>Metazoa</taxon>
        <taxon>Chordata</taxon>
        <taxon>Craniata</taxon>
        <taxon>Vertebrata</taxon>
        <taxon>Euteleostomi</taxon>
        <taxon>Actinopterygii</taxon>
        <taxon>Neopterygii</taxon>
        <taxon>Teleostei</taxon>
        <taxon>Ostariophysi</taxon>
        <taxon>Cypriniformes</taxon>
        <taxon>Cyprinidae</taxon>
        <taxon>Cyprininae</taxon>
        <taxon>Sinocyclocheilus</taxon>
    </lineage>
</organism>
<protein>
    <submittedName>
        <fullName evidence="3">Uncharacterized LOC107728896</fullName>
    </submittedName>
</protein>
<feature type="region of interest" description="Disordered" evidence="1">
    <location>
        <begin position="362"/>
        <end position="460"/>
    </location>
</feature>
<dbReference type="Pfam" id="PF00620">
    <property type="entry name" value="RhoGAP"/>
    <property type="match status" value="1"/>
</dbReference>
<accession>A0A673M6I3</accession>
<feature type="compositionally biased region" description="Basic and acidic residues" evidence="1">
    <location>
        <begin position="420"/>
        <end position="430"/>
    </location>
</feature>
<keyword evidence="4" id="KW-1185">Reference proteome</keyword>
<dbReference type="AlphaFoldDB" id="A0A673M6I3"/>
<dbReference type="PANTHER" id="PTHR15670:SF4">
    <property type="entry name" value="RHO GTPASE-ACTIVATING PROTEIN 11A"/>
    <property type="match status" value="1"/>
</dbReference>
<evidence type="ECO:0000259" key="2">
    <source>
        <dbReference type="PROSITE" id="PS50238"/>
    </source>
</evidence>
<evidence type="ECO:0000313" key="4">
    <source>
        <dbReference type="Proteomes" id="UP000472270"/>
    </source>
</evidence>
<dbReference type="InterPro" id="IPR042869">
    <property type="entry name" value="ARHGAP11A/B"/>
</dbReference>
<dbReference type="SMART" id="SM00324">
    <property type="entry name" value="RhoGAP"/>
    <property type="match status" value="1"/>
</dbReference>
<dbReference type="GO" id="GO:0005096">
    <property type="term" value="F:GTPase activator activity"/>
    <property type="evidence" value="ECO:0007669"/>
    <property type="project" value="TreeGrafter"/>
</dbReference>
<name>A0A673M6I3_9TELE</name>
<feature type="region of interest" description="Disordered" evidence="1">
    <location>
        <begin position="776"/>
        <end position="796"/>
    </location>
</feature>
<evidence type="ECO:0000313" key="3">
    <source>
        <dbReference type="Ensembl" id="ENSSRHP00000087705.1"/>
    </source>
</evidence>
<dbReference type="InterPro" id="IPR000198">
    <property type="entry name" value="RhoGAP_dom"/>
</dbReference>
<proteinExistence type="predicted"/>
<feature type="compositionally biased region" description="Basic and acidic residues" evidence="1">
    <location>
        <begin position="441"/>
        <end position="457"/>
    </location>
</feature>
<sequence length="1033" mass="115848">MAGLTEERLRVVAIIHALKAVGIRVKNWKNFLNGDSNGEQTFIQVKKKTYETPCLYLLLKYIALSYVESVSQEGASQRFAFGRDLRLLPQHELSDMGGTVPQFLVEACGYLSQHLDTEGLFRKTGSLSRIRGLRADLEQGKPVFLPSHASLLQPSDVASLIKQFLRELLSPLIPTDLQIPLIQAQGLEMTHDQEGARNRTTLLITALFPSSHARALRYLCTFLHQVAERCSENRMDATSLAVVIAPNLLQSPAPPCKLTLDTEKHLDQQTSVIKSLILHADRIGVVPSCVLEASKATVRTETPSPAGGAMFSKRTGLSVYRSLRRQRRRSVGEIFVDAFSKLKPCRTPTGPPIVLDVTQVTPLSKSPTPQSPVTVKRKATEESLPELEGSARKRRSLHDLREDTLTTITQPEECVSSHSPLEEKCRKEDPIPTTSKKRNHIREQQKSLRPPAQEEKVHRRRKSLRFFAVSSGNNSNPLSVTPTQKYPENCLEQHQEQPDCKSGSPLTNADVSPKIPLILIGGPGGVVVGNEVDDDPDLLNCSFAENPNDCLNMVSEVSCIQRQDSEEPCDDECWTVLENENFVQLGLCEVIQSVTQNKESQINASTEVENEPEVKQPRKESKKVKNSNKNRSRPRRSISLPEVTLELCTDEMPELEKEVGRAETEMDNTVWPMFASPTLSNEQENVTMEKKVCVKEVQETKVKTFKNYKQEKMADSTLGFKRPHLRLSVAERLRGFSALTLLLRTSRTAPQFQEKPQESLQRGPMRLRRQGARRFGRSISHEGVSERPLEQSPVGSPPANQAFICIHDASPDSGVESVDHEPIIDYNHQEVCKMSQNYPKFQVTNDVNVDSLSSLGNPNQDPVLLTTHKTENQFLCKQTEQDVEELGLHKLLDQKCHIGGHGEDDHQDSNVPAEVLTPDLASPMFFQQMVPLKLFEDTSSVQDFKMDQVSPLNGSEKETPSWLNASPPFVFPNFAPLSFDGVISENDTRNGSPCNRSPPAFQFRRLTARRHYRDSPRWPSHEVRMSAWNPLPL</sequence>
<dbReference type="Proteomes" id="UP000472270">
    <property type="component" value="Unassembled WGS sequence"/>
</dbReference>
<dbReference type="PROSITE" id="PS50238">
    <property type="entry name" value="RHOGAP"/>
    <property type="match status" value="1"/>
</dbReference>
<dbReference type="InterPro" id="IPR008936">
    <property type="entry name" value="Rho_GTPase_activation_prot"/>
</dbReference>
<reference evidence="3" key="1">
    <citation type="submission" date="2025-08" db="UniProtKB">
        <authorList>
            <consortium name="Ensembl"/>
        </authorList>
    </citation>
    <scope>IDENTIFICATION</scope>
</reference>
<feature type="domain" description="Rho-GAP" evidence="2">
    <location>
        <begin position="91"/>
        <end position="284"/>
    </location>
</feature>
<feature type="compositionally biased region" description="Polar residues" evidence="1">
    <location>
        <begin position="362"/>
        <end position="373"/>
    </location>
</feature>
<feature type="compositionally biased region" description="Basic and acidic residues" evidence="1">
    <location>
        <begin position="779"/>
        <end position="789"/>
    </location>
</feature>
<dbReference type="Ensembl" id="ENSSRHT00000090077.1">
    <property type="protein sequence ID" value="ENSSRHP00000087705.1"/>
    <property type="gene ID" value="ENSSRHG00000043368.1"/>
</dbReference>
<evidence type="ECO:0000256" key="1">
    <source>
        <dbReference type="SAM" id="MobiDB-lite"/>
    </source>
</evidence>
<gene>
    <name evidence="3" type="primary">LOC107728896</name>
</gene>
<dbReference type="SUPFAM" id="SSF48350">
    <property type="entry name" value="GTPase activation domain, GAP"/>
    <property type="match status" value="1"/>
</dbReference>